<dbReference type="EMBL" id="KZ613895">
    <property type="protein sequence ID" value="PMD53160.1"/>
    <property type="molecule type" value="Genomic_DNA"/>
</dbReference>
<accession>A0A2J6SQY0</accession>
<keyword evidence="2" id="KW-1133">Transmembrane helix</keyword>
<dbReference type="RefSeq" id="XP_024730064.1">
    <property type="nucleotide sequence ID" value="XM_024881584.1"/>
</dbReference>
<evidence type="ECO:0000256" key="1">
    <source>
        <dbReference type="SAM" id="MobiDB-lite"/>
    </source>
</evidence>
<dbReference type="InterPro" id="IPR046529">
    <property type="entry name" value="DUF6594"/>
</dbReference>
<evidence type="ECO:0000259" key="3">
    <source>
        <dbReference type="Pfam" id="PF20237"/>
    </source>
</evidence>
<name>A0A2J6SQY0_9HELO</name>
<keyword evidence="2" id="KW-0472">Membrane</keyword>
<organism evidence="4 5">
    <name type="scientific">Hyaloscypha bicolor E</name>
    <dbReference type="NCBI Taxonomy" id="1095630"/>
    <lineage>
        <taxon>Eukaryota</taxon>
        <taxon>Fungi</taxon>
        <taxon>Dikarya</taxon>
        <taxon>Ascomycota</taxon>
        <taxon>Pezizomycotina</taxon>
        <taxon>Leotiomycetes</taxon>
        <taxon>Helotiales</taxon>
        <taxon>Hyaloscyphaceae</taxon>
        <taxon>Hyaloscypha</taxon>
        <taxon>Hyaloscypha bicolor</taxon>
    </lineage>
</organism>
<dbReference type="OrthoDB" id="3533814at2759"/>
<dbReference type="Pfam" id="PF20237">
    <property type="entry name" value="DUF6594"/>
    <property type="match status" value="1"/>
</dbReference>
<dbReference type="Proteomes" id="UP000235371">
    <property type="component" value="Unassembled WGS sequence"/>
</dbReference>
<sequence length="353" mass="39882">MASSPNNPRSDVESQPAVEEYLPGFAEFSAYIGSSRDLALFSRFDTLGARNLLYFQLELLALEEQLQEHDQEDRQIVKKNSTLDTDGRLVPGGPAWEVLLPAKDWKSFVRRAPTEENKYWNEESPPRSQPDTEEGRSEVMVEPTKLKDERQHRKMLTILRIREVLKQYQEALILHAEVLKLDSPGSRPLKVFQEWFNNKRPFMNTANNIYTKDDIIALRPNPTQDRLSKTLQKRFGWAFQERKPIPKSWGSMTFYSEKHISRAVQILSVLFSAFALTAAIICLHYAKTIAQRFGAFGGFIFAFVLVIGTLTDAKTSEMLAATAAYGAVLVVFIATGLQDKGKCDCDVPSPTGG</sequence>
<proteinExistence type="predicted"/>
<dbReference type="PANTHER" id="PTHR34502:SF4">
    <property type="entry name" value="DUF6594 DOMAIN-CONTAINING PROTEIN"/>
    <property type="match status" value="1"/>
</dbReference>
<feature type="compositionally biased region" description="Basic and acidic residues" evidence="1">
    <location>
        <begin position="116"/>
        <end position="125"/>
    </location>
</feature>
<dbReference type="PANTHER" id="PTHR34502">
    <property type="entry name" value="DUF6594 DOMAIN-CONTAINING PROTEIN-RELATED"/>
    <property type="match status" value="1"/>
</dbReference>
<feature type="compositionally biased region" description="Basic and acidic residues" evidence="1">
    <location>
        <begin position="133"/>
        <end position="146"/>
    </location>
</feature>
<feature type="region of interest" description="Disordered" evidence="1">
    <location>
        <begin position="116"/>
        <end position="146"/>
    </location>
</feature>
<evidence type="ECO:0000256" key="2">
    <source>
        <dbReference type="SAM" id="Phobius"/>
    </source>
</evidence>
<feature type="domain" description="DUF6594" evidence="3">
    <location>
        <begin position="26"/>
        <end position="330"/>
    </location>
</feature>
<feature type="transmembrane region" description="Helical" evidence="2">
    <location>
        <begin position="266"/>
        <end position="286"/>
    </location>
</feature>
<feature type="transmembrane region" description="Helical" evidence="2">
    <location>
        <begin position="292"/>
        <end position="311"/>
    </location>
</feature>
<keyword evidence="5" id="KW-1185">Reference proteome</keyword>
<dbReference type="GeneID" id="36589661"/>
<reference evidence="4 5" key="1">
    <citation type="submission" date="2016-04" db="EMBL/GenBank/DDBJ databases">
        <title>A degradative enzymes factory behind the ericoid mycorrhizal symbiosis.</title>
        <authorList>
            <consortium name="DOE Joint Genome Institute"/>
            <person name="Martino E."/>
            <person name="Morin E."/>
            <person name="Grelet G."/>
            <person name="Kuo A."/>
            <person name="Kohler A."/>
            <person name="Daghino S."/>
            <person name="Barry K."/>
            <person name="Choi C."/>
            <person name="Cichocki N."/>
            <person name="Clum A."/>
            <person name="Copeland A."/>
            <person name="Hainaut M."/>
            <person name="Haridas S."/>
            <person name="Labutti K."/>
            <person name="Lindquist E."/>
            <person name="Lipzen A."/>
            <person name="Khouja H.-R."/>
            <person name="Murat C."/>
            <person name="Ohm R."/>
            <person name="Olson A."/>
            <person name="Spatafora J."/>
            <person name="Veneault-Fourrey C."/>
            <person name="Henrissat B."/>
            <person name="Grigoriev I."/>
            <person name="Martin F."/>
            <person name="Perotto S."/>
        </authorList>
    </citation>
    <scope>NUCLEOTIDE SEQUENCE [LARGE SCALE GENOMIC DNA]</scope>
    <source>
        <strain evidence="4 5">E</strain>
    </source>
</reference>
<protein>
    <recommendedName>
        <fullName evidence="3">DUF6594 domain-containing protein</fullName>
    </recommendedName>
</protein>
<feature type="transmembrane region" description="Helical" evidence="2">
    <location>
        <begin position="318"/>
        <end position="337"/>
    </location>
</feature>
<evidence type="ECO:0000313" key="4">
    <source>
        <dbReference type="EMBL" id="PMD53160.1"/>
    </source>
</evidence>
<gene>
    <name evidence="4" type="ORF">K444DRAFT_619823</name>
</gene>
<keyword evidence="2" id="KW-0812">Transmembrane</keyword>
<dbReference type="InParanoid" id="A0A2J6SQY0"/>
<dbReference type="AlphaFoldDB" id="A0A2J6SQY0"/>
<dbReference type="STRING" id="1095630.A0A2J6SQY0"/>
<evidence type="ECO:0000313" key="5">
    <source>
        <dbReference type="Proteomes" id="UP000235371"/>
    </source>
</evidence>